<protein>
    <submittedName>
        <fullName evidence="1">Uncharacterized protein</fullName>
    </submittedName>
</protein>
<comment type="caution">
    <text evidence="1">The sequence shown here is derived from an EMBL/GenBank/DDBJ whole genome shotgun (WGS) entry which is preliminary data.</text>
</comment>
<name>A0ABR8A6E9_9CYAN</name>
<proteinExistence type="predicted"/>
<evidence type="ECO:0000313" key="2">
    <source>
        <dbReference type="Proteomes" id="UP000658514"/>
    </source>
</evidence>
<dbReference type="EMBL" id="JACJQH010000011">
    <property type="protein sequence ID" value="MBD2195582.1"/>
    <property type="molecule type" value="Genomic_DNA"/>
</dbReference>
<organism evidence="1 2">
    <name type="scientific">Calothrix parietina FACHB-288</name>
    <dbReference type="NCBI Taxonomy" id="2692896"/>
    <lineage>
        <taxon>Bacteria</taxon>
        <taxon>Bacillati</taxon>
        <taxon>Cyanobacteriota</taxon>
        <taxon>Cyanophyceae</taxon>
        <taxon>Nostocales</taxon>
        <taxon>Calotrichaceae</taxon>
        <taxon>Calothrix</taxon>
    </lineage>
</organism>
<gene>
    <name evidence="1" type="ORF">H6G24_08790</name>
</gene>
<keyword evidence="2" id="KW-1185">Reference proteome</keyword>
<dbReference type="Proteomes" id="UP000658514">
    <property type="component" value="Unassembled WGS sequence"/>
</dbReference>
<reference evidence="1 2" key="1">
    <citation type="journal article" date="2020" name="ISME J.">
        <title>Comparative genomics reveals insights into cyanobacterial evolution and habitat adaptation.</title>
        <authorList>
            <person name="Chen M.Y."/>
            <person name="Teng W.K."/>
            <person name="Zhao L."/>
            <person name="Hu C.X."/>
            <person name="Zhou Y.K."/>
            <person name="Han B.P."/>
            <person name="Song L.R."/>
            <person name="Shu W.S."/>
        </authorList>
    </citation>
    <scope>NUCLEOTIDE SEQUENCE [LARGE SCALE GENOMIC DNA]</scope>
    <source>
        <strain evidence="1 2">FACHB-288</strain>
    </source>
</reference>
<evidence type="ECO:0000313" key="1">
    <source>
        <dbReference type="EMBL" id="MBD2195582.1"/>
    </source>
</evidence>
<sequence length="82" mass="9331">METQQILQALANLNVSDRLKIAEAALKLVLQEQNSLTKDEQKRQLKLAAMTAIEDYAPDGELNIFSDLDGEDFYEYPDEDLK</sequence>
<accession>A0ABR8A6E9</accession>
<dbReference type="RefSeq" id="WP_190539703.1">
    <property type="nucleotide sequence ID" value="NZ_JACJQH010000011.1"/>
</dbReference>